<dbReference type="Proteomes" id="UP000027265">
    <property type="component" value="Unassembled WGS sequence"/>
</dbReference>
<feature type="region of interest" description="Disordered" evidence="1">
    <location>
        <begin position="16"/>
        <end position="52"/>
    </location>
</feature>
<evidence type="ECO:0000256" key="1">
    <source>
        <dbReference type="SAM" id="MobiDB-lite"/>
    </source>
</evidence>
<evidence type="ECO:0000313" key="3">
    <source>
        <dbReference type="Proteomes" id="UP000027265"/>
    </source>
</evidence>
<accession>A0A067PYZ9</accession>
<feature type="compositionally biased region" description="Pro residues" evidence="1">
    <location>
        <begin position="38"/>
        <end position="52"/>
    </location>
</feature>
<dbReference type="InParanoid" id="A0A067PYZ9"/>
<dbReference type="AlphaFoldDB" id="A0A067PYZ9"/>
<dbReference type="EMBL" id="KL197714">
    <property type="protein sequence ID" value="KDQ60048.1"/>
    <property type="molecule type" value="Genomic_DNA"/>
</dbReference>
<evidence type="ECO:0008006" key="4">
    <source>
        <dbReference type="Google" id="ProtNLM"/>
    </source>
</evidence>
<gene>
    <name evidence="2" type="ORF">JAAARDRAFT_32419</name>
</gene>
<sequence>MHHIHTHRDHQLFLPQAHAHDPPLQDSPSSPSKDSTSSPPPRRFDPGPPPFSAPDLILVSHDNIEFRVSSRILIQTSDYFKNLIETTPKFPTTSNHLPTIELSQGAETLEGLLRDSYIEYLQGFNPPPTSPRVIVPASSPFNDPKAELLVISGDNVGFRVHASRVDACPYLKDAIAGSEVRGTGERVIRVPENHEALGKVLEGCYAVERPLAK</sequence>
<feature type="compositionally biased region" description="Low complexity" evidence="1">
    <location>
        <begin position="24"/>
        <end position="37"/>
    </location>
</feature>
<keyword evidence="3" id="KW-1185">Reference proteome</keyword>
<reference evidence="3" key="1">
    <citation type="journal article" date="2014" name="Proc. Natl. Acad. Sci. U.S.A.">
        <title>Extensive sampling of basidiomycete genomes demonstrates inadequacy of the white-rot/brown-rot paradigm for wood decay fungi.</title>
        <authorList>
            <person name="Riley R."/>
            <person name="Salamov A.A."/>
            <person name="Brown D.W."/>
            <person name="Nagy L.G."/>
            <person name="Floudas D."/>
            <person name="Held B.W."/>
            <person name="Levasseur A."/>
            <person name="Lombard V."/>
            <person name="Morin E."/>
            <person name="Otillar R."/>
            <person name="Lindquist E.A."/>
            <person name="Sun H."/>
            <person name="LaButti K.M."/>
            <person name="Schmutz J."/>
            <person name="Jabbour D."/>
            <person name="Luo H."/>
            <person name="Baker S.E."/>
            <person name="Pisabarro A.G."/>
            <person name="Walton J.D."/>
            <person name="Blanchette R.A."/>
            <person name="Henrissat B."/>
            <person name="Martin F."/>
            <person name="Cullen D."/>
            <person name="Hibbett D.S."/>
            <person name="Grigoriev I.V."/>
        </authorList>
    </citation>
    <scope>NUCLEOTIDE SEQUENCE [LARGE SCALE GENOMIC DNA]</scope>
    <source>
        <strain evidence="3">MUCL 33604</strain>
    </source>
</reference>
<evidence type="ECO:0000313" key="2">
    <source>
        <dbReference type="EMBL" id="KDQ60048.1"/>
    </source>
</evidence>
<name>A0A067PYZ9_9AGAM</name>
<organism evidence="2 3">
    <name type="scientific">Jaapia argillacea MUCL 33604</name>
    <dbReference type="NCBI Taxonomy" id="933084"/>
    <lineage>
        <taxon>Eukaryota</taxon>
        <taxon>Fungi</taxon>
        <taxon>Dikarya</taxon>
        <taxon>Basidiomycota</taxon>
        <taxon>Agaricomycotina</taxon>
        <taxon>Agaricomycetes</taxon>
        <taxon>Agaricomycetidae</taxon>
        <taxon>Jaapiales</taxon>
        <taxon>Jaapiaceae</taxon>
        <taxon>Jaapia</taxon>
    </lineage>
</organism>
<dbReference type="HOGENOM" id="CLU_1294595_0_0_1"/>
<proteinExistence type="predicted"/>
<protein>
    <recommendedName>
        <fullName evidence="4">BTB domain-containing protein</fullName>
    </recommendedName>
</protein>